<dbReference type="Gene3D" id="3.30.460.40">
    <property type="match status" value="1"/>
</dbReference>
<protein>
    <submittedName>
        <fullName evidence="1">Nucleotidyltransferase family protein</fullName>
    </submittedName>
</protein>
<dbReference type="InterPro" id="IPR039498">
    <property type="entry name" value="NTP_transf_5"/>
</dbReference>
<comment type="caution">
    <text evidence="1">The sequence shown here is derived from an EMBL/GenBank/DDBJ whole genome shotgun (WGS) entry which is preliminary data.</text>
</comment>
<evidence type="ECO:0000313" key="1">
    <source>
        <dbReference type="EMBL" id="MCY9692622.1"/>
    </source>
</evidence>
<gene>
    <name evidence="1" type="ORF">M5X19_06885</name>
</gene>
<sequence>MENDFRSDSMHFSNELTLLLSMMRMDKGESMLWKDQDLANEIDWEAFLQLARHHRVFSLLYTNLRQTDSAWIPAYVMNALKKDYQENTFNMLRLSAEMEQICKLFSESDIRTIVLKGPVLADDLYGNVSLRTSRDLDILIPIQHVDQAHELLRSQGYVKEEEYNTILDDWKWRHHHATFIHPDKRVTLEIHWRLGPGPGKEPGFDELWERKRISKITSHPVYYLGREDLFLFLASHGARHGWSRLRWLADIDRITRQPIDYAKLHTLLTKNRQLHLGAQAVILAAQLLHTPLTAEMESMTTGKRARRLAADALFYIRQMINLHTAPVPEHVSKYHKKHLFSLMSAQQKILFVMSFFYPYPEDADTLTLPKRLHFLYFPLRPVLWAWRKTNSISQRGT</sequence>
<name>A0ABT4G8Y6_9BACL</name>
<keyword evidence="2" id="KW-1185">Reference proteome</keyword>
<evidence type="ECO:0000313" key="2">
    <source>
        <dbReference type="Proteomes" id="UP001527099"/>
    </source>
</evidence>
<dbReference type="Proteomes" id="UP001527099">
    <property type="component" value="Unassembled WGS sequence"/>
</dbReference>
<reference evidence="1 2" key="1">
    <citation type="submission" date="2022-05" db="EMBL/GenBank/DDBJ databases">
        <title>Genome Sequencing of Bee-Associated Microbes.</title>
        <authorList>
            <person name="Dunlap C."/>
        </authorList>
    </citation>
    <scope>NUCLEOTIDE SEQUENCE [LARGE SCALE GENOMIC DNA]</scope>
    <source>
        <strain evidence="1 2">NRRL B-14421</strain>
    </source>
</reference>
<dbReference type="RefSeq" id="WP_268614143.1">
    <property type="nucleotide sequence ID" value="NZ_JAMDMX010000016.1"/>
</dbReference>
<proteinExistence type="predicted"/>
<dbReference type="Pfam" id="PF14907">
    <property type="entry name" value="NTP_transf_5"/>
    <property type="match status" value="1"/>
</dbReference>
<accession>A0ABT4G8Y6</accession>
<organism evidence="1 2">
    <name type="scientific">Paenibacillus alginolyticus</name>
    <dbReference type="NCBI Taxonomy" id="59839"/>
    <lineage>
        <taxon>Bacteria</taxon>
        <taxon>Bacillati</taxon>
        <taxon>Bacillota</taxon>
        <taxon>Bacilli</taxon>
        <taxon>Bacillales</taxon>
        <taxon>Paenibacillaceae</taxon>
        <taxon>Paenibacillus</taxon>
    </lineage>
</organism>
<dbReference type="EMBL" id="JAMDMX010000016">
    <property type="protein sequence ID" value="MCY9692622.1"/>
    <property type="molecule type" value="Genomic_DNA"/>
</dbReference>